<evidence type="ECO:0000259" key="5">
    <source>
        <dbReference type="PROSITE" id="PS50932"/>
    </source>
</evidence>
<feature type="region of interest" description="Disordered" evidence="4">
    <location>
        <begin position="1"/>
        <end position="20"/>
    </location>
</feature>
<name>A0A934V281_9PROT</name>
<organism evidence="6 7">
    <name type="scientific">Rhodovibrio salinarum</name>
    <dbReference type="NCBI Taxonomy" id="1087"/>
    <lineage>
        <taxon>Bacteria</taxon>
        <taxon>Pseudomonadati</taxon>
        <taxon>Pseudomonadota</taxon>
        <taxon>Alphaproteobacteria</taxon>
        <taxon>Rhodospirillales</taxon>
        <taxon>Rhodovibrionaceae</taxon>
        <taxon>Rhodovibrio</taxon>
    </lineage>
</organism>
<dbReference type="PROSITE" id="PS00356">
    <property type="entry name" value="HTH_LACI_1"/>
    <property type="match status" value="1"/>
</dbReference>
<accession>A0A934V281</accession>
<dbReference type="SUPFAM" id="SSF53822">
    <property type="entry name" value="Periplasmic binding protein-like I"/>
    <property type="match status" value="1"/>
</dbReference>
<dbReference type="Pfam" id="PF00356">
    <property type="entry name" value="LacI"/>
    <property type="match status" value="1"/>
</dbReference>
<keyword evidence="7" id="KW-1185">Reference proteome</keyword>
<dbReference type="GO" id="GO:0003700">
    <property type="term" value="F:DNA-binding transcription factor activity"/>
    <property type="evidence" value="ECO:0007669"/>
    <property type="project" value="TreeGrafter"/>
</dbReference>
<keyword evidence="2" id="KW-0238">DNA-binding</keyword>
<proteinExistence type="predicted"/>
<feature type="domain" description="HTH lacI-type" evidence="5">
    <location>
        <begin position="18"/>
        <end position="76"/>
    </location>
</feature>
<dbReference type="Gene3D" id="1.10.260.40">
    <property type="entry name" value="lambda repressor-like DNA-binding domains"/>
    <property type="match status" value="1"/>
</dbReference>
<dbReference type="PRINTS" id="PR00036">
    <property type="entry name" value="HTHLACI"/>
</dbReference>
<dbReference type="Pfam" id="PF00532">
    <property type="entry name" value="Peripla_BP_1"/>
    <property type="match status" value="1"/>
</dbReference>
<dbReference type="PANTHER" id="PTHR30146">
    <property type="entry name" value="LACI-RELATED TRANSCRIPTIONAL REPRESSOR"/>
    <property type="match status" value="1"/>
</dbReference>
<evidence type="ECO:0000256" key="1">
    <source>
        <dbReference type="ARBA" id="ARBA00023015"/>
    </source>
</evidence>
<comment type="caution">
    <text evidence="6">The sequence shown here is derived from an EMBL/GenBank/DDBJ whole genome shotgun (WGS) entry which is preliminary data.</text>
</comment>
<dbReference type="Gene3D" id="3.40.50.2300">
    <property type="match status" value="2"/>
</dbReference>
<evidence type="ECO:0000256" key="4">
    <source>
        <dbReference type="SAM" id="MobiDB-lite"/>
    </source>
</evidence>
<reference evidence="6" key="2">
    <citation type="journal article" date="2020" name="Microorganisms">
        <title>Osmotic Adaptation and Compatible Solute Biosynthesis of Phototrophic Bacteria as Revealed from Genome Analyses.</title>
        <authorList>
            <person name="Imhoff J.F."/>
            <person name="Rahn T."/>
            <person name="Kunzel S."/>
            <person name="Keller A."/>
            <person name="Neulinger S.C."/>
        </authorList>
    </citation>
    <scope>NUCLEOTIDE SEQUENCE</scope>
    <source>
        <strain evidence="6">DSM 9154</strain>
    </source>
</reference>
<dbReference type="PROSITE" id="PS50932">
    <property type="entry name" value="HTH_LACI_2"/>
    <property type="match status" value="1"/>
</dbReference>
<dbReference type="InterPro" id="IPR028082">
    <property type="entry name" value="Peripla_BP_I"/>
</dbReference>
<keyword evidence="1" id="KW-0805">Transcription regulation</keyword>
<dbReference type="CDD" id="cd06267">
    <property type="entry name" value="PBP1_LacI_sugar_binding-like"/>
    <property type="match status" value="1"/>
</dbReference>
<dbReference type="AlphaFoldDB" id="A0A934V281"/>
<dbReference type="SMART" id="SM00354">
    <property type="entry name" value="HTH_LACI"/>
    <property type="match status" value="1"/>
</dbReference>
<dbReference type="InterPro" id="IPR000843">
    <property type="entry name" value="HTH_LacI"/>
</dbReference>
<evidence type="ECO:0000256" key="2">
    <source>
        <dbReference type="ARBA" id="ARBA00023125"/>
    </source>
</evidence>
<dbReference type="InterPro" id="IPR001761">
    <property type="entry name" value="Peripla_BP/Lac1_sug-bd_dom"/>
</dbReference>
<protein>
    <submittedName>
        <fullName evidence="6">LacI family transcriptional regulator</fullName>
    </submittedName>
</protein>
<dbReference type="Proteomes" id="UP000778970">
    <property type="component" value="Unassembled WGS sequence"/>
</dbReference>
<dbReference type="GO" id="GO:0000976">
    <property type="term" value="F:transcription cis-regulatory region binding"/>
    <property type="evidence" value="ECO:0007669"/>
    <property type="project" value="TreeGrafter"/>
</dbReference>
<evidence type="ECO:0000313" key="6">
    <source>
        <dbReference type="EMBL" id="MBK1699130.1"/>
    </source>
</evidence>
<gene>
    <name evidence="6" type="ORF">CKO21_17945</name>
</gene>
<evidence type="ECO:0000256" key="3">
    <source>
        <dbReference type="ARBA" id="ARBA00023163"/>
    </source>
</evidence>
<dbReference type="SUPFAM" id="SSF47413">
    <property type="entry name" value="lambda repressor-like DNA-binding domains"/>
    <property type="match status" value="1"/>
</dbReference>
<dbReference type="EMBL" id="NRRE01000034">
    <property type="protein sequence ID" value="MBK1699130.1"/>
    <property type="molecule type" value="Genomic_DNA"/>
</dbReference>
<keyword evidence="3" id="KW-0804">Transcription</keyword>
<dbReference type="InterPro" id="IPR010982">
    <property type="entry name" value="Lambda_DNA-bd_dom_sf"/>
</dbReference>
<reference evidence="6" key="1">
    <citation type="submission" date="2017-08" db="EMBL/GenBank/DDBJ databases">
        <authorList>
            <person name="Imhoff J.F."/>
            <person name="Rahn T."/>
            <person name="Kuenzel S."/>
            <person name="Neulinger S.C."/>
        </authorList>
    </citation>
    <scope>NUCLEOTIDE SEQUENCE</scope>
    <source>
        <strain evidence="6">DSM 9154</strain>
    </source>
</reference>
<evidence type="ECO:0000313" key="7">
    <source>
        <dbReference type="Proteomes" id="UP000778970"/>
    </source>
</evidence>
<sequence>MPERPGQAMQKSANKRRATVADVARQAGVSVATVSRVLNAKAGDRNPVAEETCQRVRQAMQTLGYRPSQVGRTLRTQVAHVVALLIPDATNAFYAAIAHATETALRERGYAMILCNTSEDPAIQDEYLREMQAHNVAAIVLLGAVETAELRTAANSDTPIVFLNRRAPQGVPGPFIGIDNAAAGEAVGEHFAERGWARIGCIRGPQTSPASRERFEGFQSALAAAGKPLDPDLVEQGALTIESGDAAMARLLAGGHRPDAVFCGNDLMAYGAHRRLADQGLSVADVALFGFDDNPLNAWLATWLSTVHVPHSQFGRAAAEVIVELANHRGERMERQILLPFHLEVRASA</sequence>
<dbReference type="PANTHER" id="PTHR30146:SF109">
    <property type="entry name" value="HTH-TYPE TRANSCRIPTIONAL REGULATOR GALS"/>
    <property type="match status" value="1"/>
</dbReference>
<dbReference type="CDD" id="cd01392">
    <property type="entry name" value="HTH_LacI"/>
    <property type="match status" value="1"/>
</dbReference>